<accession>A0A9P9WYP8</accession>
<proteinExistence type="predicted"/>
<reference evidence="2" key="1">
    <citation type="submission" date="2021-03" db="EMBL/GenBank/DDBJ databases">
        <title>Revisited historic fungal species revealed as producer of novel bioactive compounds through whole genome sequencing and comparative genomics.</title>
        <authorList>
            <person name="Vignolle G.A."/>
            <person name="Hochenegger N."/>
            <person name="Mach R.L."/>
            <person name="Mach-Aigner A.R."/>
            <person name="Javad Rahimi M."/>
            <person name="Salim K.A."/>
            <person name="Chan C.M."/>
            <person name="Lim L.B.L."/>
            <person name="Cai F."/>
            <person name="Druzhinina I.S."/>
            <person name="U'Ren J.M."/>
            <person name="Derntl C."/>
        </authorList>
    </citation>
    <scope>NUCLEOTIDE SEQUENCE</scope>
    <source>
        <strain evidence="2">TUCIM 5799</strain>
    </source>
</reference>
<evidence type="ECO:0000313" key="2">
    <source>
        <dbReference type="EMBL" id="KAI1881517.1"/>
    </source>
</evidence>
<sequence>MENPVTYNDLPAELKLNIWEHVLSQKGVHHFKLKSQDPAAMYQVLQVEQKNRLGKDPSMWAHRWSIYQTDRVARAMYFLWEEGAKDKDSLWTVPFRKTRNDTGTTEGRGKVHKKEDLVVFTLTGGTFNPVLLDMGENQEMFRGLQNIALNYKKTQTGKWDFGKAFKCRCRYSRKKHEKLEHCPVSLVRFLRMFPNIRTFSFIFRLCGKDIDEKKIAYKGKSPSGRGTKRKADEEAGEEAGTGKVPGAEVAKKKPATQTIEEALAEFRGTFQAWTLPTQPLLMQSLAKAEKRKRVIWRDSERMYYEVDEQITGKLNVHHKLWVEMKELQTHWRAEGNPNITEHERKCYAKTKFKVLICRDLMDRKKKAE</sequence>
<dbReference type="AlphaFoldDB" id="A0A9P9WYP8"/>
<name>A0A9P9WYP8_9PEZI</name>
<gene>
    <name evidence="2" type="ORF">JX265_000343</name>
</gene>
<dbReference type="EMBL" id="JAFIMR010000001">
    <property type="protein sequence ID" value="KAI1881517.1"/>
    <property type="molecule type" value="Genomic_DNA"/>
</dbReference>
<keyword evidence="3" id="KW-1185">Reference proteome</keyword>
<comment type="caution">
    <text evidence="2">The sequence shown here is derived from an EMBL/GenBank/DDBJ whole genome shotgun (WGS) entry which is preliminary data.</text>
</comment>
<dbReference type="Proteomes" id="UP000829685">
    <property type="component" value="Unassembled WGS sequence"/>
</dbReference>
<organism evidence="2 3">
    <name type="scientific">Neoarthrinium moseri</name>
    <dbReference type="NCBI Taxonomy" id="1658444"/>
    <lineage>
        <taxon>Eukaryota</taxon>
        <taxon>Fungi</taxon>
        <taxon>Dikarya</taxon>
        <taxon>Ascomycota</taxon>
        <taxon>Pezizomycotina</taxon>
        <taxon>Sordariomycetes</taxon>
        <taxon>Xylariomycetidae</taxon>
        <taxon>Amphisphaeriales</taxon>
        <taxon>Apiosporaceae</taxon>
        <taxon>Neoarthrinium</taxon>
    </lineage>
</organism>
<protein>
    <submittedName>
        <fullName evidence="2">Uncharacterized protein</fullName>
    </submittedName>
</protein>
<evidence type="ECO:0000256" key="1">
    <source>
        <dbReference type="SAM" id="MobiDB-lite"/>
    </source>
</evidence>
<feature type="region of interest" description="Disordered" evidence="1">
    <location>
        <begin position="217"/>
        <end position="252"/>
    </location>
</feature>
<evidence type="ECO:0000313" key="3">
    <source>
        <dbReference type="Proteomes" id="UP000829685"/>
    </source>
</evidence>